<evidence type="ECO:0000256" key="1">
    <source>
        <dbReference type="SAM" id="SignalP"/>
    </source>
</evidence>
<protein>
    <submittedName>
        <fullName evidence="2">Uncharacterized protein</fullName>
    </submittedName>
</protein>
<evidence type="ECO:0000313" key="2">
    <source>
        <dbReference type="EMBL" id="OXA42803.1"/>
    </source>
</evidence>
<keyword evidence="3" id="KW-1185">Reference proteome</keyword>
<name>A0A226DC94_FOLCA</name>
<gene>
    <name evidence="2" type="ORF">Fcan01_22468</name>
</gene>
<accession>A0A226DC94</accession>
<dbReference type="Proteomes" id="UP000198287">
    <property type="component" value="Unassembled WGS sequence"/>
</dbReference>
<proteinExistence type="predicted"/>
<comment type="caution">
    <text evidence="2">The sequence shown here is derived from an EMBL/GenBank/DDBJ whole genome shotgun (WGS) entry which is preliminary data.</text>
</comment>
<dbReference type="AlphaFoldDB" id="A0A226DC94"/>
<dbReference type="Gene3D" id="2.60.40.770">
    <property type="match status" value="1"/>
</dbReference>
<dbReference type="SUPFAM" id="SSF81296">
    <property type="entry name" value="E set domains"/>
    <property type="match status" value="1"/>
</dbReference>
<feature type="chain" id="PRO_5013144223" evidence="1">
    <location>
        <begin position="22"/>
        <end position="155"/>
    </location>
</feature>
<dbReference type="InterPro" id="IPR014756">
    <property type="entry name" value="Ig_E-set"/>
</dbReference>
<keyword evidence="1" id="KW-0732">Signal</keyword>
<reference evidence="2 3" key="1">
    <citation type="submission" date="2015-12" db="EMBL/GenBank/DDBJ databases">
        <title>The genome of Folsomia candida.</title>
        <authorList>
            <person name="Faddeeva A."/>
            <person name="Derks M.F."/>
            <person name="Anvar Y."/>
            <person name="Smit S."/>
            <person name="Van Straalen N."/>
            <person name="Roelofs D."/>
        </authorList>
    </citation>
    <scope>NUCLEOTIDE SEQUENCE [LARGE SCALE GENOMIC DNA]</scope>
    <source>
        <strain evidence="2 3">VU population</strain>
        <tissue evidence="2">Whole body</tissue>
    </source>
</reference>
<evidence type="ECO:0000313" key="3">
    <source>
        <dbReference type="Proteomes" id="UP000198287"/>
    </source>
</evidence>
<dbReference type="EMBL" id="LNIX01000025">
    <property type="protein sequence ID" value="OXA42803.1"/>
    <property type="molecule type" value="Genomic_DNA"/>
</dbReference>
<sequence length="155" mass="16158">MLSKLQTVVAFIAAMVVASSGKPVTIQGVVSGAISCGGSSGFVSMELTDCTAAPCNVSTGTTYEIGISFLSQETTSNVNWLLYLYYPNGGVNRIADKTAEGSIVDGIQYRVADNFVIPDRFNGIDGELSVMLMNGETGSRVTCGIFPVVIAPNAS</sequence>
<organism evidence="2 3">
    <name type="scientific">Folsomia candida</name>
    <name type="common">Springtail</name>
    <dbReference type="NCBI Taxonomy" id="158441"/>
    <lineage>
        <taxon>Eukaryota</taxon>
        <taxon>Metazoa</taxon>
        <taxon>Ecdysozoa</taxon>
        <taxon>Arthropoda</taxon>
        <taxon>Hexapoda</taxon>
        <taxon>Collembola</taxon>
        <taxon>Entomobryomorpha</taxon>
        <taxon>Isotomoidea</taxon>
        <taxon>Isotomidae</taxon>
        <taxon>Proisotominae</taxon>
        <taxon>Folsomia</taxon>
    </lineage>
</organism>
<feature type="signal peptide" evidence="1">
    <location>
        <begin position="1"/>
        <end position="21"/>
    </location>
</feature>